<evidence type="ECO:0000256" key="4">
    <source>
        <dbReference type="ARBA" id="ARBA00022692"/>
    </source>
</evidence>
<dbReference type="PROSITE" id="PS50928">
    <property type="entry name" value="ABC_TM1"/>
    <property type="match status" value="1"/>
</dbReference>
<keyword evidence="4 7" id="KW-0812">Transmembrane</keyword>
<evidence type="ECO:0000313" key="9">
    <source>
        <dbReference type="EMBL" id="MBU9737480.1"/>
    </source>
</evidence>
<comment type="caution">
    <text evidence="9">The sequence shown here is derived from an EMBL/GenBank/DDBJ whole genome shotgun (WGS) entry which is preliminary data.</text>
</comment>
<evidence type="ECO:0000256" key="2">
    <source>
        <dbReference type="ARBA" id="ARBA00022448"/>
    </source>
</evidence>
<dbReference type="SUPFAM" id="SSF161098">
    <property type="entry name" value="MetI-like"/>
    <property type="match status" value="1"/>
</dbReference>
<dbReference type="InterPro" id="IPR050809">
    <property type="entry name" value="UgpAE/MalFG_permease"/>
</dbReference>
<reference evidence="9" key="1">
    <citation type="submission" date="2021-06" db="EMBL/GenBank/DDBJ databases">
        <title>Description of novel taxa of the family Lachnospiraceae.</title>
        <authorList>
            <person name="Chaplin A.V."/>
            <person name="Sokolova S.R."/>
            <person name="Pikina A.P."/>
            <person name="Korzhanova M."/>
            <person name="Belova V."/>
            <person name="Korostin D."/>
            <person name="Efimov B.A."/>
        </authorList>
    </citation>
    <scope>NUCLEOTIDE SEQUENCE</scope>
    <source>
        <strain evidence="9">ASD5720</strain>
    </source>
</reference>
<feature type="transmembrane region" description="Helical" evidence="7">
    <location>
        <begin position="203"/>
        <end position="222"/>
    </location>
</feature>
<gene>
    <name evidence="9" type="ORF">KTH89_13100</name>
</gene>
<comment type="similarity">
    <text evidence="7">Belongs to the binding-protein-dependent transport system permease family.</text>
</comment>
<feature type="domain" description="ABC transmembrane type-1" evidence="8">
    <location>
        <begin position="65"/>
        <end position="275"/>
    </location>
</feature>
<feature type="transmembrane region" description="Helical" evidence="7">
    <location>
        <begin position="143"/>
        <end position="159"/>
    </location>
</feature>
<dbReference type="InterPro" id="IPR000515">
    <property type="entry name" value="MetI-like"/>
</dbReference>
<organism evidence="9 10">
    <name type="scientific">Diplocloster agilis</name>
    <dbReference type="NCBI Taxonomy" id="2850323"/>
    <lineage>
        <taxon>Bacteria</taxon>
        <taxon>Bacillati</taxon>
        <taxon>Bacillota</taxon>
        <taxon>Clostridia</taxon>
        <taxon>Lachnospirales</taxon>
        <taxon>Lachnospiraceae</taxon>
        <taxon>Diplocloster</taxon>
    </lineage>
</organism>
<dbReference type="GO" id="GO:0055085">
    <property type="term" value="P:transmembrane transport"/>
    <property type="evidence" value="ECO:0007669"/>
    <property type="project" value="InterPro"/>
</dbReference>
<dbReference type="AlphaFoldDB" id="A0A949JYD4"/>
<keyword evidence="10" id="KW-1185">Reference proteome</keyword>
<comment type="subcellular location">
    <subcellularLocation>
        <location evidence="1 7">Cell membrane</location>
        <topology evidence="1 7">Multi-pass membrane protein</topology>
    </subcellularLocation>
</comment>
<feature type="transmembrane region" description="Helical" evidence="7">
    <location>
        <begin position="103"/>
        <end position="123"/>
    </location>
</feature>
<evidence type="ECO:0000259" key="8">
    <source>
        <dbReference type="PROSITE" id="PS50928"/>
    </source>
</evidence>
<sequence length="285" mass="32358">MRHIKRKRYDGVLFILPSLVGVSIFLTVPFLDVIRRSFTDVIGENFVGLQNYRTVFQTSAFQLASSNTLKFVLVCIPLLLVLSLMIALILTESFGNKSRLKHAYLIPMAIPVASIVLFWRVMFAKQGLLNGILAQFGVPGKDWMNDSTAFVILVGSYIWKNLGYHIVLWTAGLTAIPKSLYEAAAVDGASWWKKFRYITLPNLRAVLCTISVLAFLNSFKVFREAYLVAGDYPDESMYLLQHLFNNWFRELSLDKLSAAAVVVSVIIFLGIQLLEKFWDQEEKSR</sequence>
<evidence type="ECO:0000313" key="10">
    <source>
        <dbReference type="Proteomes" id="UP000712157"/>
    </source>
</evidence>
<evidence type="ECO:0000256" key="6">
    <source>
        <dbReference type="ARBA" id="ARBA00023136"/>
    </source>
</evidence>
<proteinExistence type="inferred from homology"/>
<dbReference type="PANTHER" id="PTHR43227:SF7">
    <property type="entry name" value="ARABINOOLIGOSACCHARIDES TRANSPORT SYSTEM PERMEASE PROTEIN ARAP"/>
    <property type="match status" value="1"/>
</dbReference>
<evidence type="ECO:0000256" key="1">
    <source>
        <dbReference type="ARBA" id="ARBA00004651"/>
    </source>
</evidence>
<keyword evidence="2 7" id="KW-0813">Transport</keyword>
<feature type="transmembrane region" description="Helical" evidence="7">
    <location>
        <begin position="12"/>
        <end position="31"/>
    </location>
</feature>
<accession>A0A949JYD4</accession>
<dbReference type="EMBL" id="JAHQCW010000021">
    <property type="protein sequence ID" value="MBU9737480.1"/>
    <property type="molecule type" value="Genomic_DNA"/>
</dbReference>
<keyword evidence="3" id="KW-1003">Cell membrane</keyword>
<dbReference type="GO" id="GO:0005886">
    <property type="term" value="C:plasma membrane"/>
    <property type="evidence" value="ECO:0007669"/>
    <property type="project" value="UniProtKB-SubCell"/>
</dbReference>
<feature type="transmembrane region" description="Helical" evidence="7">
    <location>
        <begin position="71"/>
        <end position="91"/>
    </location>
</feature>
<evidence type="ECO:0000256" key="3">
    <source>
        <dbReference type="ARBA" id="ARBA00022475"/>
    </source>
</evidence>
<keyword evidence="5 7" id="KW-1133">Transmembrane helix</keyword>
<dbReference type="Gene3D" id="1.10.3720.10">
    <property type="entry name" value="MetI-like"/>
    <property type="match status" value="1"/>
</dbReference>
<keyword evidence="6 7" id="KW-0472">Membrane</keyword>
<protein>
    <submittedName>
        <fullName evidence="9">Sugar ABC transporter permease</fullName>
    </submittedName>
</protein>
<name>A0A949JYD4_9FIRM</name>
<dbReference type="Proteomes" id="UP000712157">
    <property type="component" value="Unassembled WGS sequence"/>
</dbReference>
<feature type="transmembrane region" description="Helical" evidence="7">
    <location>
        <begin position="256"/>
        <end position="274"/>
    </location>
</feature>
<evidence type="ECO:0000256" key="7">
    <source>
        <dbReference type="RuleBase" id="RU363032"/>
    </source>
</evidence>
<dbReference type="CDD" id="cd06261">
    <property type="entry name" value="TM_PBP2"/>
    <property type="match status" value="1"/>
</dbReference>
<dbReference type="Pfam" id="PF00528">
    <property type="entry name" value="BPD_transp_1"/>
    <property type="match status" value="1"/>
</dbReference>
<evidence type="ECO:0000256" key="5">
    <source>
        <dbReference type="ARBA" id="ARBA00022989"/>
    </source>
</evidence>
<dbReference type="PANTHER" id="PTHR43227">
    <property type="entry name" value="BLL4140 PROTEIN"/>
    <property type="match status" value="1"/>
</dbReference>
<dbReference type="InterPro" id="IPR035906">
    <property type="entry name" value="MetI-like_sf"/>
</dbReference>